<dbReference type="EMBL" id="CABFPH010000017">
    <property type="protein sequence ID" value="VUD71109.1"/>
    <property type="molecule type" value="Genomic_DNA"/>
</dbReference>
<proteinExistence type="predicted"/>
<organism evidence="2 3">
    <name type="scientific">Methylobacterium symbioticum</name>
    <dbReference type="NCBI Taxonomy" id="2584084"/>
    <lineage>
        <taxon>Bacteria</taxon>
        <taxon>Pseudomonadati</taxon>
        <taxon>Pseudomonadota</taxon>
        <taxon>Alphaproteobacteria</taxon>
        <taxon>Hyphomicrobiales</taxon>
        <taxon>Methylobacteriaceae</taxon>
        <taxon>Methylobacterium</taxon>
    </lineage>
</organism>
<dbReference type="AlphaFoldDB" id="A0A509ECB8"/>
<gene>
    <name evidence="2" type="ORF">MET9862_01683</name>
</gene>
<evidence type="ECO:0000259" key="1">
    <source>
        <dbReference type="Pfam" id="PF18989"/>
    </source>
</evidence>
<feature type="domain" description="DUF5722" evidence="1">
    <location>
        <begin position="249"/>
        <end position="381"/>
    </location>
</feature>
<dbReference type="Pfam" id="PF18989">
    <property type="entry name" value="DUF5722"/>
    <property type="match status" value="1"/>
</dbReference>
<protein>
    <recommendedName>
        <fullName evidence="1">DUF5722 domain-containing protein</fullName>
    </recommendedName>
</protein>
<dbReference type="Proteomes" id="UP000410984">
    <property type="component" value="Unassembled WGS sequence"/>
</dbReference>
<reference evidence="2 3" key="1">
    <citation type="submission" date="2019-06" db="EMBL/GenBank/DDBJ databases">
        <authorList>
            <person name="Rodrigo-Torres L."/>
            <person name="Arahal R. D."/>
            <person name="Lucena T."/>
        </authorList>
    </citation>
    <scope>NUCLEOTIDE SEQUENCE [LARGE SCALE GENOMIC DNA]</scope>
    <source>
        <strain evidence="2 3">SB0023/3</strain>
    </source>
</reference>
<dbReference type="InterPro" id="IPR043780">
    <property type="entry name" value="DUF5722"/>
</dbReference>
<dbReference type="InterPro" id="IPR017853">
    <property type="entry name" value="GH"/>
</dbReference>
<evidence type="ECO:0000313" key="2">
    <source>
        <dbReference type="EMBL" id="VUD71109.1"/>
    </source>
</evidence>
<sequence>MTTMEPARGSIRRAGRTGALGSAVAAALLGLVVLTGAQAGPGPSGPADCVLNGRSVPHGGTVTAYPAPVVGVDAVCIPERRSCANGRLTGTAAFDACFARQRFISAAYRPPASKQGVHDFRHDDPAQIQDARYATFRRMGLGYKEYNLFWRGLEIEAVPSSATPIACPAGSFMVPASEAERATWGFHRFRCLSEAQVALFDGQLARDAASGMQSGAVLWAAPERYRDPACLGSPFGGVTLKDGCVPRDDAMDDFEDYVAFVANRYSGRGGHGKISHVIVWNEAASAVFFDYSPAVATRGRPGPEDEARWLAKYADLVARAHAAVQRNSAGVMLYASTDLHWEQPRIGAADPAHIGSRRLIDGLWQHLGARVSWSVAVHPYGNLDRAPAPGTYTFLNLDLVIDHQMAKLRALGLPTTSLDHPQAYLIASEQGWPQSIGITRQARFLCQAHALALQTPMLLAQAHNYFQSVEPQESAGGRSNQGAFYGLIPYAAPIDLSTVAQYPTGAAYLATAPTEWGRSSAHACCRLAGVGCRIPDGTAPVYRSHRGGTVLYARDLAEGPRAGMAFDGTAFTIFTARGDDRVPLYRCRTEAPDRFLSRDASCEGQAADGGLIGYVSASARPGLVPLRRGADIATGRHRISLPADLGGADANGQITLGYVPAPDF</sequence>
<keyword evidence="3" id="KW-1185">Reference proteome</keyword>
<name>A0A509ECB8_9HYPH</name>
<evidence type="ECO:0000313" key="3">
    <source>
        <dbReference type="Proteomes" id="UP000410984"/>
    </source>
</evidence>
<accession>A0A509ECB8</accession>
<dbReference type="SUPFAM" id="SSF51445">
    <property type="entry name" value="(Trans)glycosidases"/>
    <property type="match status" value="1"/>
</dbReference>
<dbReference type="Gene3D" id="3.20.20.80">
    <property type="entry name" value="Glycosidases"/>
    <property type="match status" value="1"/>
</dbReference>